<evidence type="ECO:0000313" key="5">
    <source>
        <dbReference type="EMBL" id="AIF39684.1"/>
    </source>
</evidence>
<dbReference type="Proteomes" id="UP000027986">
    <property type="component" value="Chromosome"/>
</dbReference>
<accession>A0A075JCL0</accession>
<dbReference type="RefSeq" id="WP_038566116.1">
    <property type="nucleotide sequence ID" value="NZ_CAKZHM010000155.1"/>
</dbReference>
<evidence type="ECO:0000256" key="1">
    <source>
        <dbReference type="ARBA" id="ARBA00004127"/>
    </source>
</evidence>
<organism evidence="5 6">
    <name type="scientific">Dermacoccus nishinomiyaensis</name>
    <dbReference type="NCBI Taxonomy" id="1274"/>
    <lineage>
        <taxon>Bacteria</taxon>
        <taxon>Bacillati</taxon>
        <taxon>Actinomycetota</taxon>
        <taxon>Actinomycetes</taxon>
        <taxon>Micrococcales</taxon>
        <taxon>Dermacoccaceae</taxon>
        <taxon>Dermacoccus</taxon>
    </lineage>
</organism>
<dbReference type="OrthoDB" id="941586at2"/>
<keyword evidence="6" id="KW-1185">Reference proteome</keyword>
<dbReference type="Pfam" id="PF04191">
    <property type="entry name" value="PEMT"/>
    <property type="match status" value="1"/>
</dbReference>
<sequence length="154" mass="15779">MTRVPPLLLAAGAAAAQGLIARGSASTALSRATAGAMAAASAGLLLSSTTAFRRRGTTVDPLAVDRAEALVTTGPFRLTRNPMYTVMAGLLLAHAALRRSWAALLPAAGFVALIDRIQIPAEESALREKFGAAFDAYAAAAPRWIGPPTLPSGQ</sequence>
<dbReference type="Gene3D" id="1.20.120.1630">
    <property type="match status" value="1"/>
</dbReference>
<gene>
    <name evidence="5" type="ORF">HX89_00205</name>
</gene>
<keyword evidence="2" id="KW-0812">Transmembrane</keyword>
<dbReference type="HOGENOM" id="CLU_065200_4_2_11"/>
<protein>
    <submittedName>
        <fullName evidence="5">Uncharacterized protein</fullName>
    </submittedName>
</protein>
<reference evidence="5 6" key="1">
    <citation type="submission" date="2014-07" db="EMBL/GenBank/DDBJ databases">
        <title>Genome Sequencing of Dermacoccus nishinomiyaensis.</title>
        <authorList>
            <person name="Hong K.W."/>
            <person name="Chan K.G."/>
        </authorList>
    </citation>
    <scope>NUCLEOTIDE SEQUENCE [LARGE SCALE GENOMIC DNA]</scope>
    <source>
        <strain evidence="5 6">M25</strain>
    </source>
</reference>
<dbReference type="GeneID" id="61263362"/>
<proteinExistence type="predicted"/>
<dbReference type="eggNOG" id="COG2020">
    <property type="taxonomic scope" value="Bacteria"/>
</dbReference>
<keyword evidence="4" id="KW-0472">Membrane</keyword>
<dbReference type="InterPro" id="IPR007318">
    <property type="entry name" value="Phopholipid_MeTrfase"/>
</dbReference>
<dbReference type="AlphaFoldDB" id="A0A075JCL0"/>
<keyword evidence="3" id="KW-1133">Transmembrane helix</keyword>
<dbReference type="KEGG" id="dni:HX89_00205"/>
<evidence type="ECO:0000256" key="3">
    <source>
        <dbReference type="ARBA" id="ARBA00022989"/>
    </source>
</evidence>
<dbReference type="EMBL" id="CP008889">
    <property type="protein sequence ID" value="AIF39684.1"/>
    <property type="molecule type" value="Genomic_DNA"/>
</dbReference>
<dbReference type="GO" id="GO:0012505">
    <property type="term" value="C:endomembrane system"/>
    <property type="evidence" value="ECO:0007669"/>
    <property type="project" value="UniProtKB-SubCell"/>
</dbReference>
<evidence type="ECO:0000313" key="6">
    <source>
        <dbReference type="Proteomes" id="UP000027986"/>
    </source>
</evidence>
<comment type="subcellular location">
    <subcellularLocation>
        <location evidence="1">Endomembrane system</location>
        <topology evidence="1">Multi-pass membrane protein</topology>
    </subcellularLocation>
</comment>
<evidence type="ECO:0000256" key="2">
    <source>
        <dbReference type="ARBA" id="ARBA00022692"/>
    </source>
</evidence>
<evidence type="ECO:0000256" key="4">
    <source>
        <dbReference type="ARBA" id="ARBA00023136"/>
    </source>
</evidence>
<name>A0A075JCL0_9MICO</name>